<dbReference type="SUPFAM" id="SSF103473">
    <property type="entry name" value="MFS general substrate transporter"/>
    <property type="match status" value="1"/>
</dbReference>
<keyword evidence="5 8" id="KW-1133">Transmembrane helix</keyword>
<dbReference type="Gene3D" id="1.20.1250.20">
    <property type="entry name" value="MFS general substrate transporter like domains"/>
    <property type="match status" value="2"/>
</dbReference>
<evidence type="ECO:0000256" key="5">
    <source>
        <dbReference type="ARBA" id="ARBA00022989"/>
    </source>
</evidence>
<feature type="transmembrane region" description="Helical" evidence="8">
    <location>
        <begin position="96"/>
        <end position="114"/>
    </location>
</feature>
<dbReference type="Proteomes" id="UP000192939">
    <property type="component" value="Unassembled WGS sequence"/>
</dbReference>
<evidence type="ECO:0000259" key="9">
    <source>
        <dbReference type="PROSITE" id="PS50850"/>
    </source>
</evidence>
<keyword evidence="3" id="KW-1003">Cell membrane</keyword>
<dbReference type="PANTHER" id="PTHR23513">
    <property type="entry name" value="INTEGRAL MEMBRANE EFFLUX PROTEIN-RELATED"/>
    <property type="match status" value="1"/>
</dbReference>
<evidence type="ECO:0000256" key="7">
    <source>
        <dbReference type="SAM" id="MobiDB-lite"/>
    </source>
</evidence>
<evidence type="ECO:0000313" key="10">
    <source>
        <dbReference type="EMBL" id="SMF23033.1"/>
    </source>
</evidence>
<protein>
    <submittedName>
        <fullName evidence="10">Transmembrane secretion effector</fullName>
    </submittedName>
</protein>
<feature type="region of interest" description="Disordered" evidence="7">
    <location>
        <begin position="424"/>
        <end position="444"/>
    </location>
</feature>
<comment type="caution">
    <text evidence="10">The sequence shown here is derived from an EMBL/GenBank/DDBJ whole genome shotgun (WGS) entry which is preliminary data.</text>
</comment>
<sequence length="444" mass="48586">MCYTRRDKMIQQEGFIITASRPNVLRTNRSYRRLWFARIFTTTSFQMLTVAISWQMYILTHDAFKLGLVGLAEFIPMLLLTLIAGQVADRFERRKIIFICQLVECAVVALLLVLTLGGWIQGHHILIAAAILGASRSFENPTNSAMVPDLVDKEELPQAAAWSASAGQTASIIGPALGGLLLTFGPSVVYTTSIAALLISAFLILSIQVKRAVRKLETISMDSLLNGLRFVFKRKVILGTISLDLFAVLLGGATALLPIFAEDVLHTGSWGLGLLRTAPAVGALLMSLVLTRYSIQNSISKYLFISLAIFGLSTVLFAVSKNLVLSLVALFLIGASDVVSVVIRSTLVQLNTPREMQGRVNAVNMLFIGTSNQLGEFESGTMANWFGAVVATVIGGIGTLVVAVLWMYLFPVLRNMKTYYDTSYEREEPENGTPELRSTPIQQK</sequence>
<dbReference type="PANTHER" id="PTHR23513:SF9">
    <property type="entry name" value="ENTEROBACTIN EXPORTER ENTS"/>
    <property type="match status" value="1"/>
</dbReference>
<keyword evidence="11" id="KW-1185">Reference proteome</keyword>
<keyword evidence="6 8" id="KW-0472">Membrane</keyword>
<reference evidence="10 11" key="1">
    <citation type="submission" date="2017-04" db="EMBL/GenBank/DDBJ databases">
        <authorList>
            <person name="Varghese N."/>
            <person name="Submissions S."/>
        </authorList>
    </citation>
    <scope>NUCLEOTIDE SEQUENCE [LARGE SCALE GENOMIC DNA]</scope>
    <source>
        <strain evidence="10 11">J12</strain>
    </source>
</reference>
<feature type="transmembrane region" description="Helical" evidence="8">
    <location>
        <begin position="302"/>
        <end position="319"/>
    </location>
</feature>
<name>A0ABY1LXI4_9BACL</name>
<evidence type="ECO:0000256" key="4">
    <source>
        <dbReference type="ARBA" id="ARBA00022692"/>
    </source>
</evidence>
<keyword evidence="2" id="KW-0813">Transport</keyword>
<feature type="transmembrane region" description="Helical" evidence="8">
    <location>
        <begin position="188"/>
        <end position="207"/>
    </location>
</feature>
<dbReference type="InterPro" id="IPR036259">
    <property type="entry name" value="MFS_trans_sf"/>
</dbReference>
<evidence type="ECO:0000256" key="6">
    <source>
        <dbReference type="ARBA" id="ARBA00023136"/>
    </source>
</evidence>
<dbReference type="InterPro" id="IPR010290">
    <property type="entry name" value="TM_effector"/>
</dbReference>
<feature type="domain" description="Major facilitator superfamily (MFS) profile" evidence="9">
    <location>
        <begin position="30"/>
        <end position="414"/>
    </location>
</feature>
<evidence type="ECO:0000256" key="2">
    <source>
        <dbReference type="ARBA" id="ARBA00022448"/>
    </source>
</evidence>
<organism evidence="10 11">
    <name type="scientific">Paenibacillus barengoltzii J12</name>
    <dbReference type="NCBI Taxonomy" id="935846"/>
    <lineage>
        <taxon>Bacteria</taxon>
        <taxon>Bacillati</taxon>
        <taxon>Bacillota</taxon>
        <taxon>Bacilli</taxon>
        <taxon>Bacillales</taxon>
        <taxon>Paenibacillaceae</taxon>
        <taxon>Paenibacillus</taxon>
    </lineage>
</organism>
<keyword evidence="4 8" id="KW-0812">Transmembrane</keyword>
<feature type="transmembrane region" description="Helical" evidence="8">
    <location>
        <begin position="63"/>
        <end position="84"/>
    </location>
</feature>
<dbReference type="CDD" id="cd06173">
    <property type="entry name" value="MFS_MefA_like"/>
    <property type="match status" value="1"/>
</dbReference>
<feature type="transmembrane region" description="Helical" evidence="8">
    <location>
        <begin position="273"/>
        <end position="290"/>
    </location>
</feature>
<gene>
    <name evidence="10" type="ORF">SAMN02744124_01976</name>
</gene>
<accession>A0ABY1LXI4</accession>
<feature type="transmembrane region" description="Helical" evidence="8">
    <location>
        <begin position="236"/>
        <end position="261"/>
    </location>
</feature>
<evidence type="ECO:0000256" key="1">
    <source>
        <dbReference type="ARBA" id="ARBA00004651"/>
    </source>
</evidence>
<evidence type="ECO:0000256" key="8">
    <source>
        <dbReference type="SAM" id="Phobius"/>
    </source>
</evidence>
<dbReference type="InterPro" id="IPR020846">
    <property type="entry name" value="MFS_dom"/>
</dbReference>
<comment type="subcellular location">
    <subcellularLocation>
        <location evidence="1">Cell membrane</location>
        <topology evidence="1">Multi-pass membrane protein</topology>
    </subcellularLocation>
</comment>
<evidence type="ECO:0000256" key="3">
    <source>
        <dbReference type="ARBA" id="ARBA00022475"/>
    </source>
</evidence>
<dbReference type="Pfam" id="PF05977">
    <property type="entry name" value="MFS_3"/>
    <property type="match status" value="1"/>
</dbReference>
<feature type="transmembrane region" description="Helical" evidence="8">
    <location>
        <begin position="35"/>
        <end position="57"/>
    </location>
</feature>
<proteinExistence type="predicted"/>
<evidence type="ECO:0000313" key="11">
    <source>
        <dbReference type="Proteomes" id="UP000192939"/>
    </source>
</evidence>
<dbReference type="PROSITE" id="PS50850">
    <property type="entry name" value="MFS"/>
    <property type="match status" value="1"/>
</dbReference>
<feature type="transmembrane region" description="Helical" evidence="8">
    <location>
        <begin position="385"/>
        <end position="409"/>
    </location>
</feature>
<dbReference type="EMBL" id="FXAE01000016">
    <property type="protein sequence ID" value="SMF23033.1"/>
    <property type="molecule type" value="Genomic_DNA"/>
</dbReference>